<dbReference type="GO" id="GO:0008270">
    <property type="term" value="F:zinc ion binding"/>
    <property type="evidence" value="ECO:0007669"/>
    <property type="project" value="UniProtKB-KW"/>
</dbReference>
<comment type="caution">
    <text evidence="6">The sequence shown here is derived from an EMBL/GenBank/DDBJ whole genome shotgun (WGS) entry which is preliminary data.</text>
</comment>
<dbReference type="Pfam" id="PF13639">
    <property type="entry name" value="zf-RING_2"/>
    <property type="match status" value="1"/>
</dbReference>
<evidence type="ECO:0000256" key="4">
    <source>
        <dbReference type="PROSITE-ProRule" id="PRU00175"/>
    </source>
</evidence>
<accession>A0A0K9PB96</accession>
<dbReference type="SMART" id="SM00184">
    <property type="entry name" value="RING"/>
    <property type="match status" value="1"/>
</dbReference>
<evidence type="ECO:0000259" key="5">
    <source>
        <dbReference type="PROSITE" id="PS50089"/>
    </source>
</evidence>
<dbReference type="PROSITE" id="PS50089">
    <property type="entry name" value="ZF_RING_2"/>
    <property type="match status" value="1"/>
</dbReference>
<dbReference type="EMBL" id="LFYR01000981">
    <property type="protein sequence ID" value="KMZ66229.1"/>
    <property type="molecule type" value="Genomic_DNA"/>
</dbReference>
<dbReference type="GO" id="GO:0061630">
    <property type="term" value="F:ubiquitin protein ligase activity"/>
    <property type="evidence" value="ECO:0000318"/>
    <property type="project" value="GO_Central"/>
</dbReference>
<dbReference type="GO" id="GO:0016567">
    <property type="term" value="P:protein ubiquitination"/>
    <property type="evidence" value="ECO:0000318"/>
    <property type="project" value="GO_Central"/>
</dbReference>
<keyword evidence="1" id="KW-0479">Metal-binding</keyword>
<dbReference type="STRING" id="29655.A0A0K9PB96"/>
<evidence type="ECO:0000313" key="6">
    <source>
        <dbReference type="EMBL" id="KMZ66229.1"/>
    </source>
</evidence>
<reference evidence="7" key="1">
    <citation type="journal article" date="2016" name="Nature">
        <title>The genome of the seagrass Zostera marina reveals angiosperm adaptation to the sea.</title>
        <authorList>
            <person name="Olsen J.L."/>
            <person name="Rouze P."/>
            <person name="Verhelst B."/>
            <person name="Lin Y.-C."/>
            <person name="Bayer T."/>
            <person name="Collen J."/>
            <person name="Dattolo E."/>
            <person name="De Paoli E."/>
            <person name="Dittami S."/>
            <person name="Maumus F."/>
            <person name="Michel G."/>
            <person name="Kersting A."/>
            <person name="Lauritano C."/>
            <person name="Lohaus R."/>
            <person name="Toepel M."/>
            <person name="Tonon T."/>
            <person name="Vanneste K."/>
            <person name="Amirebrahimi M."/>
            <person name="Brakel J."/>
            <person name="Bostroem C."/>
            <person name="Chovatia M."/>
            <person name="Grimwood J."/>
            <person name="Jenkins J.W."/>
            <person name="Jueterbock A."/>
            <person name="Mraz A."/>
            <person name="Stam W.T."/>
            <person name="Tice H."/>
            <person name="Bornberg-Bauer E."/>
            <person name="Green P.J."/>
            <person name="Pearson G.A."/>
            <person name="Procaccini G."/>
            <person name="Duarte C.M."/>
            <person name="Schmutz J."/>
            <person name="Reusch T.B.H."/>
            <person name="Van de Peer Y."/>
        </authorList>
    </citation>
    <scope>NUCLEOTIDE SEQUENCE [LARGE SCALE GENOMIC DNA]</scope>
    <source>
        <strain evidence="7">cv. Finnish</strain>
    </source>
</reference>
<keyword evidence="3" id="KW-0862">Zinc</keyword>
<dbReference type="PANTHER" id="PTHR15710:SF34">
    <property type="entry name" value="E3 UBIQUITIN-PROTEIN LIGASE RHC1A-RELATED"/>
    <property type="match status" value="1"/>
</dbReference>
<feature type="domain" description="RING-type" evidence="5">
    <location>
        <begin position="140"/>
        <end position="181"/>
    </location>
</feature>
<gene>
    <name evidence="6" type="ORF">ZOSMA_2G02390</name>
</gene>
<evidence type="ECO:0000256" key="1">
    <source>
        <dbReference type="ARBA" id="ARBA00022723"/>
    </source>
</evidence>
<evidence type="ECO:0000256" key="3">
    <source>
        <dbReference type="ARBA" id="ARBA00022833"/>
    </source>
</evidence>
<dbReference type="Gene3D" id="3.30.40.10">
    <property type="entry name" value="Zinc/RING finger domain, C3HC4 (zinc finger)"/>
    <property type="match status" value="1"/>
</dbReference>
<evidence type="ECO:0000313" key="7">
    <source>
        <dbReference type="Proteomes" id="UP000036987"/>
    </source>
</evidence>
<name>A0A0K9PB96_ZOSMR</name>
<dbReference type="GO" id="GO:0005737">
    <property type="term" value="C:cytoplasm"/>
    <property type="evidence" value="ECO:0000318"/>
    <property type="project" value="GO_Central"/>
</dbReference>
<dbReference type="InterPro" id="IPR013083">
    <property type="entry name" value="Znf_RING/FYVE/PHD"/>
</dbReference>
<sequence>MAYSADNTPPDTPTAAAVPVAGFGCQEYDFSLSFHSSIISPPDLWNDDFSYDDGDEDLENGYHFPTCNSNNLHIGNESNDDFDYDYDSDLDSNRDLVETEEDENRQDPASRSLIEYIPSVKITEAFIGSISSTLDPPSSCSVCTEEFIFGTEAKRLPCNHIYHDDCIVMWLLRSNSCPLCRSRMVLVPIVDGRRKVRRRIAVAIPFGNFREEVDEFEMA</sequence>
<protein>
    <recommendedName>
        <fullName evidence="5">RING-type domain-containing protein</fullName>
    </recommendedName>
</protein>
<organism evidence="6 7">
    <name type="scientific">Zostera marina</name>
    <name type="common">Eelgrass</name>
    <dbReference type="NCBI Taxonomy" id="29655"/>
    <lineage>
        <taxon>Eukaryota</taxon>
        <taxon>Viridiplantae</taxon>
        <taxon>Streptophyta</taxon>
        <taxon>Embryophyta</taxon>
        <taxon>Tracheophyta</taxon>
        <taxon>Spermatophyta</taxon>
        <taxon>Magnoliopsida</taxon>
        <taxon>Liliopsida</taxon>
        <taxon>Zosteraceae</taxon>
        <taxon>Zostera</taxon>
    </lineage>
</organism>
<keyword evidence="2 4" id="KW-0863">Zinc-finger</keyword>
<dbReference type="PANTHER" id="PTHR15710">
    <property type="entry name" value="E3 UBIQUITIN-PROTEIN LIGASE PRAJA"/>
    <property type="match status" value="1"/>
</dbReference>
<keyword evidence="7" id="KW-1185">Reference proteome</keyword>
<proteinExistence type="predicted"/>
<dbReference type="AlphaFoldDB" id="A0A0K9PB96"/>
<dbReference type="InterPro" id="IPR001841">
    <property type="entry name" value="Znf_RING"/>
</dbReference>
<dbReference type="SUPFAM" id="SSF57850">
    <property type="entry name" value="RING/U-box"/>
    <property type="match status" value="1"/>
</dbReference>
<dbReference type="OrthoDB" id="8062037at2759"/>
<dbReference type="Proteomes" id="UP000036987">
    <property type="component" value="Unassembled WGS sequence"/>
</dbReference>
<evidence type="ECO:0000256" key="2">
    <source>
        <dbReference type="ARBA" id="ARBA00022771"/>
    </source>
</evidence>